<organism evidence="1 2">
    <name type="scientific">Legionella erythra</name>
    <dbReference type="NCBI Taxonomy" id="448"/>
    <lineage>
        <taxon>Bacteria</taxon>
        <taxon>Pseudomonadati</taxon>
        <taxon>Pseudomonadota</taxon>
        <taxon>Gammaproteobacteria</taxon>
        <taxon>Legionellales</taxon>
        <taxon>Legionellaceae</taxon>
        <taxon>Legionella</taxon>
    </lineage>
</organism>
<comment type="caution">
    <text evidence="1">The sequence shown here is derived from an EMBL/GenBank/DDBJ whole genome shotgun (WGS) entry which is preliminary data.</text>
</comment>
<proteinExistence type="predicted"/>
<dbReference type="STRING" id="448.Lery_1824"/>
<sequence>MIKDIIAKLLLSWFIVGITKAGPLNHHQIEDQLKQHNAGFANLEHRDYGNRVVLHWAPLPPPQNNRLTLPNGLQLSYGELVMYAGDLFGDPYKPISNCKTQQQEACFIRQFNTLGGTTSDYSCKTPLTLLSEYSQFFETLETQLKAAEAQGQKPWEFYQHHFSELSQTLNRIGCGGTAVNGYLPLGLYLKLAQVNFDHFVPDSLTAYRAGHAVALRSALEAHHYLDEGKLAEANKALQRAYAQNAFANHFLTDSMSSGHMRTPRRAIHNNIALPAILNLLIANLMHDEDSKYGLEVSNAQGLSWRAYGDDYLSHPDAARHVEILTHIMQLSADAVYTTFRDGKLPASYDELGWLPDFDKIEQLPNHSPLFKVENGVLLKRLSNHDRNDYHWTALWSGLITLIDFQINKD</sequence>
<reference evidence="1 2" key="1">
    <citation type="submission" date="2015-11" db="EMBL/GenBank/DDBJ databases">
        <title>Genomic analysis of 38 Legionella species identifies large and diverse effector repertoires.</title>
        <authorList>
            <person name="Burstein D."/>
            <person name="Amaro F."/>
            <person name="Zusman T."/>
            <person name="Lifshitz Z."/>
            <person name="Cohen O."/>
            <person name="Gilbert J.A."/>
            <person name="Pupko T."/>
            <person name="Shuman H.A."/>
            <person name="Segal G."/>
        </authorList>
    </citation>
    <scope>NUCLEOTIDE SEQUENCE [LARGE SCALE GENOMIC DNA]</scope>
    <source>
        <strain evidence="1 2">SE-32A-C8</strain>
    </source>
</reference>
<dbReference type="AlphaFoldDB" id="A0A0W0TLZ0"/>
<dbReference type="OrthoDB" id="737780at2"/>
<dbReference type="PATRIC" id="fig|448.7.peg.1907"/>
<dbReference type="CDD" id="cd22893">
    <property type="entry name" value="PlcA-like"/>
    <property type="match status" value="1"/>
</dbReference>
<evidence type="ECO:0000313" key="1">
    <source>
        <dbReference type="EMBL" id="KTC96618.1"/>
    </source>
</evidence>
<evidence type="ECO:0000313" key="2">
    <source>
        <dbReference type="Proteomes" id="UP000054773"/>
    </source>
</evidence>
<dbReference type="Proteomes" id="UP000054773">
    <property type="component" value="Unassembled WGS sequence"/>
</dbReference>
<keyword evidence="2" id="KW-1185">Reference proteome</keyword>
<gene>
    <name evidence="1" type="ORF">Lery_1824</name>
</gene>
<accession>A0A0W0TLZ0</accession>
<name>A0A0W0TLZ0_LEGER</name>
<dbReference type="RefSeq" id="WP_058526965.1">
    <property type="nucleotide sequence ID" value="NZ_CAAAHY010000037.1"/>
</dbReference>
<protein>
    <submittedName>
        <fullName evidence="1">Phospholipase C</fullName>
    </submittedName>
</protein>
<dbReference type="InterPro" id="IPR049756">
    <property type="entry name" value="PlcA-like_dom"/>
</dbReference>
<dbReference type="EMBL" id="LNYA01000028">
    <property type="protein sequence ID" value="KTC96618.1"/>
    <property type="molecule type" value="Genomic_DNA"/>
</dbReference>